<dbReference type="InterPro" id="IPR029063">
    <property type="entry name" value="SAM-dependent_MTases_sf"/>
</dbReference>
<protein>
    <submittedName>
        <fullName evidence="1">Nodulation protein S (NodS)</fullName>
    </submittedName>
</protein>
<evidence type="ECO:0000313" key="2">
    <source>
        <dbReference type="Proteomes" id="UP000199088"/>
    </source>
</evidence>
<dbReference type="RefSeq" id="WP_091245585.1">
    <property type="nucleotide sequence ID" value="NZ_FNIR01000007.1"/>
</dbReference>
<dbReference type="OrthoDB" id="116799at2"/>
<dbReference type="STRING" id="1052260.SAMN05660199_02563"/>
<reference evidence="2" key="1">
    <citation type="submission" date="2016-10" db="EMBL/GenBank/DDBJ databases">
        <authorList>
            <person name="Varghese N."/>
            <person name="Submissions S."/>
        </authorList>
    </citation>
    <scope>NUCLEOTIDE SEQUENCE [LARGE SCALE GENOMIC DNA]</scope>
    <source>
        <strain evidence="2">DSM 45843</strain>
    </source>
</reference>
<dbReference type="InterPro" id="IPR008715">
    <property type="entry name" value="SAM-MeTfrase_NodS-like"/>
</dbReference>
<gene>
    <name evidence="1" type="ORF">SAMN05660199_02563</name>
</gene>
<dbReference type="SUPFAM" id="SSF53335">
    <property type="entry name" value="S-adenosyl-L-methionine-dependent methyltransferases"/>
    <property type="match status" value="1"/>
</dbReference>
<dbReference type="GO" id="GO:0009312">
    <property type="term" value="P:oligosaccharide biosynthetic process"/>
    <property type="evidence" value="ECO:0007669"/>
    <property type="project" value="InterPro"/>
</dbReference>
<dbReference type="PANTHER" id="PTHR42912:SF45">
    <property type="entry name" value="23S RRNA (GUANINE(745)-N(1))-METHYLTRANSFERASE"/>
    <property type="match status" value="1"/>
</dbReference>
<dbReference type="GO" id="GO:0008757">
    <property type="term" value="F:S-adenosylmethionine-dependent methyltransferase activity"/>
    <property type="evidence" value="ECO:0007669"/>
    <property type="project" value="InterPro"/>
</dbReference>
<accession>A0A1H0M987</accession>
<dbReference type="AlphaFoldDB" id="A0A1H0M987"/>
<dbReference type="CDD" id="cd02440">
    <property type="entry name" value="AdoMet_MTases"/>
    <property type="match status" value="1"/>
</dbReference>
<dbReference type="Pfam" id="PF05401">
    <property type="entry name" value="NodS"/>
    <property type="match status" value="1"/>
</dbReference>
<dbReference type="PANTHER" id="PTHR42912">
    <property type="entry name" value="METHYLTRANSFERASE"/>
    <property type="match status" value="1"/>
</dbReference>
<dbReference type="InterPro" id="IPR050508">
    <property type="entry name" value="Methyltransf_Superfamily"/>
</dbReference>
<evidence type="ECO:0000313" key="1">
    <source>
        <dbReference type="EMBL" id="SDO77078.1"/>
    </source>
</evidence>
<dbReference type="EMBL" id="FNIR01000007">
    <property type="protein sequence ID" value="SDO77078.1"/>
    <property type="molecule type" value="Genomic_DNA"/>
</dbReference>
<name>A0A1H0M987_9ACTN</name>
<dbReference type="Gene3D" id="3.40.50.150">
    <property type="entry name" value="Vaccinia Virus protein VP39"/>
    <property type="match status" value="1"/>
</dbReference>
<dbReference type="Proteomes" id="UP000199088">
    <property type="component" value="Unassembled WGS sequence"/>
</dbReference>
<sequence length="201" mass="21850">MTLPPSYFDDLYAAADDPWSMRSRWYERRKYALTTAVLPRERYPDGLEVGCSVGELTAALAPRCDRLTAWDASAAAVARAALRNPGVAVAQRSVPGDPLPEVDLLVLSEVLYYLSPADLAAVLAQVRTAVRPGGTLLAVHWRHPVADYPQTGDAVHAALRSTLDWPRVAVHEEPDLLLDCWVRAPAGDPRAASVAAGEDLW</sequence>
<keyword evidence="2" id="KW-1185">Reference proteome</keyword>
<proteinExistence type="predicted"/>
<organism evidence="1 2">
    <name type="scientific">Klenkia soli</name>
    <dbReference type="NCBI Taxonomy" id="1052260"/>
    <lineage>
        <taxon>Bacteria</taxon>
        <taxon>Bacillati</taxon>
        <taxon>Actinomycetota</taxon>
        <taxon>Actinomycetes</taxon>
        <taxon>Geodermatophilales</taxon>
        <taxon>Geodermatophilaceae</taxon>
        <taxon>Klenkia</taxon>
    </lineage>
</organism>